<comment type="caution">
    <text evidence="1">The sequence shown here is derived from an EMBL/GenBank/DDBJ whole genome shotgun (WGS) entry which is preliminary data.</text>
</comment>
<dbReference type="Proteomes" id="UP000799755">
    <property type="component" value="Unassembled WGS sequence"/>
</dbReference>
<organism evidence="1 2">
    <name type="scientific">Lindgomyces ingoldianus</name>
    <dbReference type="NCBI Taxonomy" id="673940"/>
    <lineage>
        <taxon>Eukaryota</taxon>
        <taxon>Fungi</taxon>
        <taxon>Dikarya</taxon>
        <taxon>Ascomycota</taxon>
        <taxon>Pezizomycotina</taxon>
        <taxon>Dothideomycetes</taxon>
        <taxon>Pleosporomycetidae</taxon>
        <taxon>Pleosporales</taxon>
        <taxon>Lindgomycetaceae</taxon>
        <taxon>Lindgomyces</taxon>
    </lineage>
</organism>
<name>A0ACB6Q734_9PLEO</name>
<protein>
    <submittedName>
        <fullName evidence="1">Uncharacterized protein</fullName>
    </submittedName>
</protein>
<accession>A0ACB6Q734</accession>
<dbReference type="EMBL" id="MU003569">
    <property type="protein sequence ID" value="KAF2462648.1"/>
    <property type="molecule type" value="Genomic_DNA"/>
</dbReference>
<gene>
    <name evidence="1" type="ORF">BDR25DRAFT_308200</name>
</gene>
<proteinExistence type="predicted"/>
<keyword evidence="2" id="KW-1185">Reference proteome</keyword>
<evidence type="ECO:0000313" key="2">
    <source>
        <dbReference type="Proteomes" id="UP000799755"/>
    </source>
</evidence>
<sequence length="99" mass="10350">MLAIRFARDPLLCCPTGHHCYVTSYGTGCCCGPNESCDVDARTCTTISNPKSATSIVTVASISTVTAIAPSTTKSSKRVLQSSLGKNRVLPQSAQGQVQ</sequence>
<reference evidence="1" key="1">
    <citation type="journal article" date="2020" name="Stud. Mycol.">
        <title>101 Dothideomycetes genomes: a test case for predicting lifestyles and emergence of pathogens.</title>
        <authorList>
            <person name="Haridas S."/>
            <person name="Albert R."/>
            <person name="Binder M."/>
            <person name="Bloem J."/>
            <person name="Labutti K."/>
            <person name="Salamov A."/>
            <person name="Andreopoulos B."/>
            <person name="Baker S."/>
            <person name="Barry K."/>
            <person name="Bills G."/>
            <person name="Bluhm B."/>
            <person name="Cannon C."/>
            <person name="Castanera R."/>
            <person name="Culley D."/>
            <person name="Daum C."/>
            <person name="Ezra D."/>
            <person name="Gonzalez J."/>
            <person name="Henrissat B."/>
            <person name="Kuo A."/>
            <person name="Liang C."/>
            <person name="Lipzen A."/>
            <person name="Lutzoni F."/>
            <person name="Magnuson J."/>
            <person name="Mondo S."/>
            <person name="Nolan M."/>
            <person name="Ohm R."/>
            <person name="Pangilinan J."/>
            <person name="Park H.-J."/>
            <person name="Ramirez L."/>
            <person name="Alfaro M."/>
            <person name="Sun H."/>
            <person name="Tritt A."/>
            <person name="Yoshinaga Y."/>
            <person name="Zwiers L.-H."/>
            <person name="Turgeon B."/>
            <person name="Goodwin S."/>
            <person name="Spatafora J."/>
            <person name="Crous P."/>
            <person name="Grigoriev I."/>
        </authorList>
    </citation>
    <scope>NUCLEOTIDE SEQUENCE</scope>
    <source>
        <strain evidence="1">ATCC 200398</strain>
    </source>
</reference>
<evidence type="ECO:0000313" key="1">
    <source>
        <dbReference type="EMBL" id="KAF2462648.1"/>
    </source>
</evidence>